<protein>
    <submittedName>
        <fullName evidence="1">Uncharacterized protein</fullName>
    </submittedName>
</protein>
<proteinExistence type="predicted"/>
<organism evidence="1 2">
    <name type="scientific">Anaerovibrio slackiae</name>
    <dbReference type="NCBI Taxonomy" id="2652309"/>
    <lineage>
        <taxon>Bacteria</taxon>
        <taxon>Bacillati</taxon>
        <taxon>Bacillota</taxon>
        <taxon>Negativicutes</taxon>
        <taxon>Selenomonadales</taxon>
        <taxon>Selenomonadaceae</taxon>
        <taxon>Anaerovibrio</taxon>
    </lineage>
</organism>
<dbReference type="AlphaFoldDB" id="A0A6I2UJI9"/>
<name>A0A6I2UJI9_9FIRM</name>
<dbReference type="EMBL" id="VUNR01000013">
    <property type="protein sequence ID" value="MSU08896.1"/>
    <property type="molecule type" value="Genomic_DNA"/>
</dbReference>
<keyword evidence="2" id="KW-1185">Reference proteome</keyword>
<evidence type="ECO:0000313" key="1">
    <source>
        <dbReference type="EMBL" id="MSU08896.1"/>
    </source>
</evidence>
<evidence type="ECO:0000313" key="2">
    <source>
        <dbReference type="Proteomes" id="UP000433181"/>
    </source>
</evidence>
<gene>
    <name evidence="1" type="ORF">FYJ84_07860</name>
</gene>
<comment type="caution">
    <text evidence="1">The sequence shown here is derived from an EMBL/GenBank/DDBJ whole genome shotgun (WGS) entry which is preliminary data.</text>
</comment>
<accession>A0A6I2UJI9</accession>
<reference evidence="1 2" key="1">
    <citation type="submission" date="2019-08" db="EMBL/GenBank/DDBJ databases">
        <title>In-depth cultivation of the pig gut microbiome towards novel bacterial diversity and tailored functional studies.</title>
        <authorList>
            <person name="Wylensek D."/>
            <person name="Hitch T.C.A."/>
            <person name="Clavel T."/>
        </authorList>
    </citation>
    <scope>NUCLEOTIDE SEQUENCE [LARGE SCALE GENOMIC DNA]</scope>
    <source>
        <strain evidence="1 2">WCA-693-APC-5D-A</strain>
    </source>
</reference>
<dbReference type="Proteomes" id="UP000433181">
    <property type="component" value="Unassembled WGS sequence"/>
</dbReference>
<sequence length="469" mass="53138">MNELNRCVNFELMGNLLRTVSGTKDIYRTDSLHFTDMFFDTINGLLLLCTKDRHVYTLMTDGTQLTDRGTLTGKVTPGFASWEDGVLIASGGKLQYWNGAELVAIEASPDVCNGVFVSHGRVIVYYDDVIHYSAVGDETNWTEDSNDDSSSKWLQVGYKDGGKITAVVNLSADIIAFKSNNTAFHIAGQYPDWAQREISRNISNRSWRTALALTNSAVVLGDNSLQALSTTDDYGEIKASDLGVKVQDNIKALPSSMKLRYVAPLNQLWLISGERRFLFMDVARGAFFMREYNSPAVDVCYRRETVFVLKDNAVCYLDNGMDIHDDGEPLRWEMYCKTIVSYNDYLVKRGRVDITPLFQTYAYVNYYVGHVLYSELVPKEALQIWHDYTQIYHSKRGIKGKPIANIYTNGDEIYDNDYEIYGNTTYLKSTAYVRQSKRQLDRHKAIKTYGKGSGGRFILNLISYDVAEV</sequence>